<sequence>MAVNGAPVANYGPEELERDRAKFGHQGVVVDAGSLIAPVESGPKYLEGFNT</sequence>
<dbReference type="AlphaFoldDB" id="A0A318ED33"/>
<evidence type="ECO:0000313" key="1">
    <source>
        <dbReference type="EMBL" id="PXV67831.1"/>
    </source>
</evidence>
<evidence type="ECO:0000313" key="2">
    <source>
        <dbReference type="Proteomes" id="UP000248330"/>
    </source>
</evidence>
<dbReference type="RefSeq" id="WP_170123999.1">
    <property type="nucleotide sequence ID" value="NZ_CAWNXA010000005.1"/>
</dbReference>
<name>A0A318ED33_9GAMM</name>
<dbReference type="EMBL" id="QICN01000005">
    <property type="protein sequence ID" value="PXV67831.1"/>
    <property type="molecule type" value="Genomic_DNA"/>
</dbReference>
<reference evidence="1 2" key="1">
    <citation type="submission" date="2018-04" db="EMBL/GenBank/DDBJ databases">
        <title>Genomic Encyclopedia of Type Strains, Phase IV (KMG-IV): sequencing the most valuable type-strain genomes for metagenomic binning, comparative biology and taxonomic classification.</title>
        <authorList>
            <person name="Goeker M."/>
        </authorList>
    </citation>
    <scope>NUCLEOTIDE SEQUENCE [LARGE SCALE GENOMIC DNA]</scope>
    <source>
        <strain evidence="1 2">DSM 104150</strain>
    </source>
</reference>
<accession>A0A318ED33</accession>
<keyword evidence="2" id="KW-1185">Reference proteome</keyword>
<organism evidence="1 2">
    <name type="scientific">Sinimarinibacterium flocculans</name>
    <dbReference type="NCBI Taxonomy" id="985250"/>
    <lineage>
        <taxon>Bacteria</taxon>
        <taxon>Pseudomonadati</taxon>
        <taxon>Pseudomonadota</taxon>
        <taxon>Gammaproteobacteria</taxon>
        <taxon>Nevskiales</taxon>
        <taxon>Nevskiaceae</taxon>
        <taxon>Sinimarinibacterium</taxon>
    </lineage>
</organism>
<comment type="caution">
    <text evidence="1">The sequence shown here is derived from an EMBL/GenBank/DDBJ whole genome shotgun (WGS) entry which is preliminary data.</text>
</comment>
<protein>
    <submittedName>
        <fullName evidence="1">Uncharacterized protein</fullName>
    </submittedName>
</protein>
<proteinExistence type="predicted"/>
<gene>
    <name evidence="1" type="ORF">C8D93_105188</name>
</gene>
<dbReference type="Proteomes" id="UP000248330">
    <property type="component" value="Unassembled WGS sequence"/>
</dbReference>